<dbReference type="NCBIfam" id="TIGR01241">
    <property type="entry name" value="FtsH_fam"/>
    <property type="match status" value="1"/>
</dbReference>
<evidence type="ECO:0000256" key="13">
    <source>
        <dbReference type="ARBA" id="ARBA00061570"/>
    </source>
</evidence>
<evidence type="ECO:0000256" key="6">
    <source>
        <dbReference type="ARBA" id="ARBA00022741"/>
    </source>
</evidence>
<dbReference type="GO" id="GO:0005886">
    <property type="term" value="C:plasma membrane"/>
    <property type="evidence" value="ECO:0007669"/>
    <property type="project" value="UniProtKB-SubCell"/>
</dbReference>
<evidence type="ECO:0000256" key="4">
    <source>
        <dbReference type="ARBA" id="ARBA00022692"/>
    </source>
</evidence>
<dbReference type="EMBL" id="JAPHEH010000001">
    <property type="protein sequence ID" value="MDG4475498.1"/>
    <property type="molecule type" value="Genomic_DNA"/>
</dbReference>
<keyword evidence="5 14" id="KW-0479">Metal-binding</keyword>
<keyword evidence="11 14" id="KW-0482">Metalloprotease</keyword>
<feature type="binding site" evidence="14">
    <location>
        <begin position="199"/>
        <end position="206"/>
    </location>
    <ligand>
        <name>ATP</name>
        <dbReference type="ChEBI" id="CHEBI:30616"/>
    </ligand>
</feature>
<dbReference type="InterPro" id="IPR041569">
    <property type="entry name" value="AAA_lid_3"/>
</dbReference>
<comment type="subcellular location">
    <subcellularLocation>
        <location evidence="14">Cell membrane</location>
        <topology evidence="14">Multi-pass membrane protein</topology>
        <orientation evidence="14">Cytoplasmic side</orientation>
    </subcellularLocation>
    <subcellularLocation>
        <location evidence="1">Membrane</location>
    </subcellularLocation>
</comment>
<dbReference type="FunFam" id="1.10.8.60:FF:000001">
    <property type="entry name" value="ATP-dependent zinc metalloprotease FtsH"/>
    <property type="match status" value="1"/>
</dbReference>
<dbReference type="AlphaFoldDB" id="A0A9X4MH90"/>
<dbReference type="Gene3D" id="1.20.58.760">
    <property type="entry name" value="Peptidase M41"/>
    <property type="match status" value="1"/>
</dbReference>
<reference evidence="17" key="1">
    <citation type="journal article" date="2022" name="bioRxiv">
        <title>Thiovibrio frasassiensisgen. nov., sp. nov., an autotrophic, elemental sulfur disproportionating bacterium isolated from sulfidic karst sediment, and proposal of Thiovibrionaceae fam. nov.</title>
        <authorList>
            <person name="Aronson H."/>
            <person name="Thomas C."/>
            <person name="Bhattacharyya M."/>
            <person name="Eckstein S."/>
            <person name="Jensen S."/>
            <person name="Barco R."/>
            <person name="Macalady J."/>
            <person name="Amend J."/>
        </authorList>
    </citation>
    <scope>NUCLEOTIDE SEQUENCE</scope>
    <source>
        <strain evidence="17">RS19-109</strain>
    </source>
</reference>
<feature type="active site" evidence="14">
    <location>
        <position position="422"/>
    </location>
</feature>
<dbReference type="GO" id="GO:0004222">
    <property type="term" value="F:metalloendopeptidase activity"/>
    <property type="evidence" value="ECO:0007669"/>
    <property type="project" value="InterPro"/>
</dbReference>
<dbReference type="GO" id="GO:0006508">
    <property type="term" value="P:proteolysis"/>
    <property type="evidence" value="ECO:0007669"/>
    <property type="project" value="UniProtKB-KW"/>
</dbReference>
<evidence type="ECO:0000256" key="1">
    <source>
        <dbReference type="ARBA" id="ARBA00004370"/>
    </source>
</evidence>
<comment type="similarity">
    <text evidence="13 14">In the central section; belongs to the AAA ATPase family.</text>
</comment>
<keyword evidence="4 14" id="KW-0812">Transmembrane</keyword>
<dbReference type="InterPro" id="IPR037219">
    <property type="entry name" value="Peptidase_M41-like"/>
</dbReference>
<evidence type="ECO:0000256" key="2">
    <source>
        <dbReference type="ARBA" id="ARBA00010044"/>
    </source>
</evidence>
<keyword evidence="7 14" id="KW-0378">Hydrolase</keyword>
<dbReference type="Gene3D" id="3.40.50.300">
    <property type="entry name" value="P-loop containing nucleotide triphosphate hydrolases"/>
    <property type="match status" value="1"/>
</dbReference>
<dbReference type="InterPro" id="IPR050928">
    <property type="entry name" value="ATP-dep_Zn_Metalloprotease"/>
</dbReference>
<dbReference type="GO" id="GO:0016887">
    <property type="term" value="F:ATP hydrolysis activity"/>
    <property type="evidence" value="ECO:0007669"/>
    <property type="project" value="UniProtKB-UniRule"/>
</dbReference>
<dbReference type="InterPro" id="IPR011546">
    <property type="entry name" value="Pept_M41_FtsH_extracell"/>
</dbReference>
<keyword evidence="18" id="KW-1185">Reference proteome</keyword>
<dbReference type="GO" id="GO:0004176">
    <property type="term" value="F:ATP-dependent peptidase activity"/>
    <property type="evidence" value="ECO:0007669"/>
    <property type="project" value="InterPro"/>
</dbReference>
<organism evidence="17 18">
    <name type="scientific">Thiovibrio frasassiensis</name>
    <dbReference type="NCBI Taxonomy" id="2984131"/>
    <lineage>
        <taxon>Bacteria</taxon>
        <taxon>Pseudomonadati</taxon>
        <taxon>Thermodesulfobacteriota</taxon>
        <taxon>Desulfobulbia</taxon>
        <taxon>Desulfobulbales</taxon>
        <taxon>Thiovibrionaceae</taxon>
        <taxon>Thiovibrio</taxon>
    </lineage>
</organism>
<dbReference type="PANTHER" id="PTHR43655:SF2">
    <property type="entry name" value="AFG3 LIKE MATRIX AAA PEPTIDASE SUBUNIT 2, ISOFORM A"/>
    <property type="match status" value="1"/>
</dbReference>
<dbReference type="GO" id="GO:0030163">
    <property type="term" value="P:protein catabolic process"/>
    <property type="evidence" value="ECO:0007669"/>
    <property type="project" value="UniProtKB-UniRule"/>
</dbReference>
<proteinExistence type="inferred from homology"/>
<keyword evidence="8 14" id="KW-0862">Zinc</keyword>
<dbReference type="Pfam" id="PF06480">
    <property type="entry name" value="FtsH_ext"/>
    <property type="match status" value="1"/>
</dbReference>
<feature type="domain" description="AAA+ ATPase" evidence="16">
    <location>
        <begin position="191"/>
        <end position="330"/>
    </location>
</feature>
<comment type="cofactor">
    <cofactor evidence="14">
        <name>Zn(2+)</name>
        <dbReference type="ChEBI" id="CHEBI:29105"/>
    </cofactor>
    <text evidence="14">Binds 1 zinc ion per subunit.</text>
</comment>
<dbReference type="PROSITE" id="PS00674">
    <property type="entry name" value="AAA"/>
    <property type="match status" value="1"/>
</dbReference>
<comment type="similarity">
    <text evidence="15">Belongs to the AAA ATPase family.</text>
</comment>
<evidence type="ECO:0000256" key="10">
    <source>
        <dbReference type="ARBA" id="ARBA00022989"/>
    </source>
</evidence>
<dbReference type="InterPro" id="IPR003593">
    <property type="entry name" value="AAA+_ATPase"/>
</dbReference>
<dbReference type="SUPFAM" id="SSF140990">
    <property type="entry name" value="FtsH protease domain-like"/>
    <property type="match status" value="1"/>
</dbReference>
<evidence type="ECO:0000256" key="7">
    <source>
        <dbReference type="ARBA" id="ARBA00022801"/>
    </source>
</evidence>
<evidence type="ECO:0000256" key="5">
    <source>
        <dbReference type="ARBA" id="ARBA00022723"/>
    </source>
</evidence>
<comment type="caution">
    <text evidence="17">The sequence shown here is derived from an EMBL/GenBank/DDBJ whole genome shotgun (WGS) entry which is preliminary data.</text>
</comment>
<feature type="transmembrane region" description="Helical" evidence="14">
    <location>
        <begin position="110"/>
        <end position="128"/>
    </location>
</feature>
<dbReference type="FunFam" id="3.40.50.300:FF:000001">
    <property type="entry name" value="ATP-dependent zinc metalloprotease FtsH"/>
    <property type="match status" value="1"/>
</dbReference>
<evidence type="ECO:0000256" key="12">
    <source>
        <dbReference type="ARBA" id="ARBA00023136"/>
    </source>
</evidence>
<comment type="similarity">
    <text evidence="2 14">In the C-terminal section; belongs to the peptidase M41 family.</text>
</comment>
<keyword evidence="10 14" id="KW-1133">Transmembrane helix</keyword>
<keyword evidence="3 14" id="KW-0645">Protease</keyword>
<dbReference type="InterPro" id="IPR005936">
    <property type="entry name" value="FtsH"/>
</dbReference>
<dbReference type="Gene3D" id="1.10.8.60">
    <property type="match status" value="1"/>
</dbReference>
<dbReference type="InterPro" id="IPR027417">
    <property type="entry name" value="P-loop_NTPase"/>
</dbReference>
<evidence type="ECO:0000256" key="14">
    <source>
        <dbReference type="HAMAP-Rule" id="MF_01458"/>
    </source>
</evidence>
<dbReference type="RefSeq" id="WP_307632471.1">
    <property type="nucleotide sequence ID" value="NZ_JAPHEH010000001.1"/>
</dbReference>
<dbReference type="PANTHER" id="PTHR43655">
    <property type="entry name" value="ATP-DEPENDENT PROTEASE"/>
    <property type="match status" value="1"/>
</dbReference>
<dbReference type="EC" id="3.4.24.-" evidence="14"/>
<comment type="subunit">
    <text evidence="14">Homohexamer.</text>
</comment>
<name>A0A9X4MH90_9BACT</name>
<dbReference type="CDD" id="cd19501">
    <property type="entry name" value="RecA-like_FtsH"/>
    <property type="match status" value="1"/>
</dbReference>
<gene>
    <name evidence="14 17" type="primary">ftsH</name>
    <name evidence="17" type="ORF">OLX77_04910</name>
</gene>
<dbReference type="HAMAP" id="MF_01458">
    <property type="entry name" value="FtsH"/>
    <property type="match status" value="1"/>
</dbReference>
<evidence type="ECO:0000256" key="9">
    <source>
        <dbReference type="ARBA" id="ARBA00022840"/>
    </source>
</evidence>
<keyword evidence="6 14" id="KW-0547">Nucleotide-binding</keyword>
<dbReference type="Pfam" id="PF00004">
    <property type="entry name" value="AAA"/>
    <property type="match status" value="1"/>
</dbReference>
<protein>
    <recommendedName>
        <fullName evidence="14">ATP-dependent zinc metalloprotease FtsH</fullName>
        <ecNumber evidence="14">3.4.24.-</ecNumber>
    </recommendedName>
</protein>
<reference evidence="17" key="2">
    <citation type="submission" date="2022-10" db="EMBL/GenBank/DDBJ databases">
        <authorList>
            <person name="Aronson H.S."/>
        </authorList>
    </citation>
    <scope>NUCLEOTIDE SEQUENCE</scope>
    <source>
        <strain evidence="17">RS19-109</strain>
    </source>
</reference>
<evidence type="ECO:0000256" key="15">
    <source>
        <dbReference type="RuleBase" id="RU003651"/>
    </source>
</evidence>
<feature type="binding site" evidence="14">
    <location>
        <position position="425"/>
    </location>
    <ligand>
        <name>Zn(2+)</name>
        <dbReference type="ChEBI" id="CHEBI:29105"/>
        <note>catalytic</note>
    </ligand>
</feature>
<dbReference type="Pfam" id="PF17862">
    <property type="entry name" value="AAA_lid_3"/>
    <property type="match status" value="1"/>
</dbReference>
<feature type="binding site" evidence="14">
    <location>
        <position position="421"/>
    </location>
    <ligand>
        <name>Zn(2+)</name>
        <dbReference type="ChEBI" id="CHEBI:29105"/>
        <note>catalytic</note>
    </ligand>
</feature>
<dbReference type="Pfam" id="PF01434">
    <property type="entry name" value="Peptidase_M41"/>
    <property type="match status" value="1"/>
</dbReference>
<dbReference type="Gene3D" id="3.30.720.210">
    <property type="match status" value="1"/>
</dbReference>
<dbReference type="InterPro" id="IPR003959">
    <property type="entry name" value="ATPase_AAA_core"/>
</dbReference>
<keyword evidence="9 14" id="KW-0067">ATP-binding</keyword>
<dbReference type="Proteomes" id="UP001154240">
    <property type="component" value="Unassembled WGS sequence"/>
</dbReference>
<dbReference type="InterPro" id="IPR000642">
    <property type="entry name" value="Peptidase_M41"/>
</dbReference>
<dbReference type="FunFam" id="1.20.58.760:FF:000001">
    <property type="entry name" value="ATP-dependent zinc metalloprotease FtsH"/>
    <property type="match status" value="1"/>
</dbReference>
<keyword evidence="12 14" id="KW-0472">Membrane</keyword>
<dbReference type="SUPFAM" id="SSF52540">
    <property type="entry name" value="P-loop containing nucleoside triphosphate hydrolases"/>
    <property type="match status" value="1"/>
</dbReference>
<feature type="transmembrane region" description="Helical" evidence="14">
    <location>
        <begin position="7"/>
        <end position="26"/>
    </location>
</feature>
<dbReference type="GO" id="GO:0005524">
    <property type="term" value="F:ATP binding"/>
    <property type="evidence" value="ECO:0007669"/>
    <property type="project" value="UniProtKB-UniRule"/>
</dbReference>
<accession>A0A9X4MH90</accession>
<evidence type="ECO:0000313" key="17">
    <source>
        <dbReference type="EMBL" id="MDG4475498.1"/>
    </source>
</evidence>
<comment type="function">
    <text evidence="14">Acts as a processive, ATP-dependent zinc metallopeptidase for both cytoplasmic and membrane proteins. Plays a role in the quality control of integral membrane proteins.</text>
</comment>
<dbReference type="InterPro" id="IPR003960">
    <property type="entry name" value="ATPase_AAA_CS"/>
</dbReference>
<feature type="binding site" evidence="14">
    <location>
        <position position="498"/>
    </location>
    <ligand>
        <name>Zn(2+)</name>
        <dbReference type="ChEBI" id="CHEBI:29105"/>
        <note>catalytic</note>
    </ligand>
</feature>
<dbReference type="SMART" id="SM00382">
    <property type="entry name" value="AAA"/>
    <property type="match status" value="1"/>
</dbReference>
<dbReference type="GO" id="GO:0008270">
    <property type="term" value="F:zinc ion binding"/>
    <property type="evidence" value="ECO:0007669"/>
    <property type="project" value="UniProtKB-UniRule"/>
</dbReference>
<sequence>MEKKFQFSLSYLFIALAIFILLQNWLSPQINNVSYTQFKSYVADKKINSVVISSTLLKGYEKVETDMKEPMFPKALYVTPRIDDRNLVDFLEKYGVDIIAANENTFLRTLLSWILPTLFFVGIWMFMMKRMGQAGGGMMTLGKSKAKIIAQTDLGVDFNSVAGQDEAKVELAEVIEFLKTPEKFTRLGAKIPKGILLVGPPGTGKTLLAKAVAGESGVPFFSISGSDFIEMFVGLGAARVRDLFEQANAKAPCIVFIDELDSLGKARGSGMMGGHDEREQTLNQLLAEMDGFEVNKGVVILAATNRPEILDPALLRPGRFDRHILVDRPDLKERVAILAVHAKGIKLDLEVDLEIIARRTPGFTGADLANLVNEATLLAVRKGKEQVEATEFEEAIDRIVAGLEKKNRVLNETEKKTVAYHETGHALVATFRKTAEKVHKISIVPRGIGALGYTMQLPTEDRFLMSKTELLEKIDVLLGGRAAEKIVFNEITTGAQNDLQRATDIARSMVAMYGMNEKLGQVTYLQQANQFLQQGQGLFQQKEFSDQTALLIDEEVRKIIDARMVLVEETLAEQRPLLEKIAKVLLEKEALDDEEFKALVGEGV</sequence>
<keyword evidence="14" id="KW-1003">Cell membrane</keyword>
<evidence type="ECO:0000256" key="8">
    <source>
        <dbReference type="ARBA" id="ARBA00022833"/>
    </source>
</evidence>
<evidence type="ECO:0000259" key="16">
    <source>
        <dbReference type="SMART" id="SM00382"/>
    </source>
</evidence>
<evidence type="ECO:0000256" key="11">
    <source>
        <dbReference type="ARBA" id="ARBA00023049"/>
    </source>
</evidence>
<evidence type="ECO:0000313" key="18">
    <source>
        <dbReference type="Proteomes" id="UP001154240"/>
    </source>
</evidence>
<evidence type="ECO:0000256" key="3">
    <source>
        <dbReference type="ARBA" id="ARBA00022670"/>
    </source>
</evidence>